<proteinExistence type="predicted"/>
<organism evidence="1 2">
    <name type="scientific">Diphasiastrum complanatum</name>
    <name type="common">Issler's clubmoss</name>
    <name type="synonym">Lycopodium complanatum</name>
    <dbReference type="NCBI Taxonomy" id="34168"/>
    <lineage>
        <taxon>Eukaryota</taxon>
        <taxon>Viridiplantae</taxon>
        <taxon>Streptophyta</taxon>
        <taxon>Embryophyta</taxon>
        <taxon>Tracheophyta</taxon>
        <taxon>Lycopodiopsida</taxon>
        <taxon>Lycopodiales</taxon>
        <taxon>Lycopodiaceae</taxon>
        <taxon>Lycopodioideae</taxon>
        <taxon>Diphasiastrum</taxon>
    </lineage>
</organism>
<keyword evidence="2" id="KW-1185">Reference proteome</keyword>
<gene>
    <name evidence="1" type="ORF">O6H91_20G069900</name>
</gene>
<accession>A0ACC2ARI8</accession>
<reference evidence="2" key="1">
    <citation type="journal article" date="2024" name="Proc. Natl. Acad. Sci. U.S.A.">
        <title>Extraordinary preservation of gene collinearity over three hundred million years revealed in homosporous lycophytes.</title>
        <authorList>
            <person name="Li C."/>
            <person name="Wickell D."/>
            <person name="Kuo L.Y."/>
            <person name="Chen X."/>
            <person name="Nie B."/>
            <person name="Liao X."/>
            <person name="Peng D."/>
            <person name="Ji J."/>
            <person name="Jenkins J."/>
            <person name="Williams M."/>
            <person name="Shu S."/>
            <person name="Plott C."/>
            <person name="Barry K."/>
            <person name="Rajasekar S."/>
            <person name="Grimwood J."/>
            <person name="Han X."/>
            <person name="Sun S."/>
            <person name="Hou Z."/>
            <person name="He W."/>
            <person name="Dai G."/>
            <person name="Sun C."/>
            <person name="Schmutz J."/>
            <person name="Leebens-Mack J.H."/>
            <person name="Li F.W."/>
            <person name="Wang L."/>
        </authorList>
    </citation>
    <scope>NUCLEOTIDE SEQUENCE [LARGE SCALE GENOMIC DNA]</scope>
    <source>
        <strain evidence="2">cv. PW_Plant_1</strain>
    </source>
</reference>
<comment type="caution">
    <text evidence="1">The sequence shown here is derived from an EMBL/GenBank/DDBJ whole genome shotgun (WGS) entry which is preliminary data.</text>
</comment>
<evidence type="ECO:0000313" key="1">
    <source>
        <dbReference type="EMBL" id="KAJ7520159.1"/>
    </source>
</evidence>
<evidence type="ECO:0000313" key="2">
    <source>
        <dbReference type="Proteomes" id="UP001162992"/>
    </source>
</evidence>
<dbReference type="Proteomes" id="UP001162992">
    <property type="component" value="Chromosome 20"/>
</dbReference>
<sequence>MGAMRIVMKHTRMGWNLGSILIMSSIVLFGQTIQAWNYPSLTPPLGNSLMMKTKTDNGRQMYNCNSKEWVLVGTAADLVLADNQSVRIGVHKSDIVNGQRKSVETWIFENPIGDAAESGSKFSSVSGKVVFSVASKGVISEALLKATSHRAQGRASLVSYIQRLSPKGGVPPLKEACDQDSTEVEVPYEAEYWIWHQDMLPPSMPSSLALSSERVVQGLYGEGVVFYRFSGENWEQEQAEAKLYNVPGGIPSGKYSMESAFSTSAGEMHRWKFFNPNGFHVMGTSKSPPVTVDNNCLPWSLMTITQHTGNVSVLGEYTHVQMLSTSGGVPATLSKFKPVPGLRWKAPFSAVFWFYTNQS</sequence>
<dbReference type="EMBL" id="CM055111">
    <property type="protein sequence ID" value="KAJ7520159.1"/>
    <property type="molecule type" value="Genomic_DNA"/>
</dbReference>
<protein>
    <submittedName>
        <fullName evidence="1">Uncharacterized protein</fullName>
    </submittedName>
</protein>
<name>A0ACC2ARI8_DIPCM</name>